<dbReference type="Proteomes" id="UP001259659">
    <property type="component" value="Unassembled WGS sequence"/>
</dbReference>
<keyword evidence="3" id="KW-1185">Reference proteome</keyword>
<reference evidence="2 3" key="1">
    <citation type="submission" date="2022-06" db="EMBL/GenBank/DDBJ databases">
        <title>Haloarcula sp. a new haloarchaeum isolate from saline soil.</title>
        <authorList>
            <person name="Strakova D."/>
            <person name="Galisteo C."/>
            <person name="Sanchez-Porro C."/>
            <person name="Ventosa A."/>
        </authorList>
    </citation>
    <scope>NUCLEOTIDE SEQUENCE [LARGE SCALE GENOMIC DNA]</scope>
    <source>
        <strain evidence="2 3">S1CR25-12</strain>
    </source>
</reference>
<proteinExistence type="predicted"/>
<keyword evidence="1" id="KW-0472">Membrane</keyword>
<evidence type="ECO:0000256" key="1">
    <source>
        <dbReference type="SAM" id="Phobius"/>
    </source>
</evidence>
<feature type="transmembrane region" description="Helical" evidence="1">
    <location>
        <begin position="39"/>
        <end position="57"/>
    </location>
</feature>
<keyword evidence="1" id="KW-0812">Transmembrane</keyword>
<feature type="transmembrane region" description="Helical" evidence="1">
    <location>
        <begin position="9"/>
        <end position="27"/>
    </location>
</feature>
<keyword evidence="1" id="KW-1133">Transmembrane helix</keyword>
<gene>
    <name evidence="2" type="ORF">NDI56_01000</name>
</gene>
<organism evidence="2 3">
    <name type="scientific">Haloarcula saliterrae</name>
    <dbReference type="NCBI Taxonomy" id="2950534"/>
    <lineage>
        <taxon>Archaea</taxon>
        <taxon>Methanobacteriati</taxon>
        <taxon>Methanobacteriota</taxon>
        <taxon>Stenosarchaea group</taxon>
        <taxon>Halobacteria</taxon>
        <taxon>Halobacteriales</taxon>
        <taxon>Haloarculaceae</taxon>
        <taxon>Haloarcula</taxon>
    </lineage>
</organism>
<comment type="caution">
    <text evidence="2">The sequence shown here is derived from an EMBL/GenBank/DDBJ whole genome shotgun (WGS) entry which is preliminary data.</text>
</comment>
<accession>A0ABU2F804</accession>
<evidence type="ECO:0000313" key="2">
    <source>
        <dbReference type="EMBL" id="MDS0257980.1"/>
    </source>
</evidence>
<dbReference type="RefSeq" id="WP_310917542.1">
    <property type="nucleotide sequence ID" value="NZ_JAMQON010000001.1"/>
</dbReference>
<sequence length="58" mass="6432">MPELSMRNPWVFTTVTTVAWVLVWGAIQLLLFDGGLFEAVLQAGLAGIAFSVLYLYLQ</sequence>
<name>A0ABU2F804_9EURY</name>
<protein>
    <submittedName>
        <fullName evidence="2">Uncharacterized protein</fullName>
    </submittedName>
</protein>
<evidence type="ECO:0000313" key="3">
    <source>
        <dbReference type="Proteomes" id="UP001259659"/>
    </source>
</evidence>
<dbReference type="EMBL" id="JAMQON010000001">
    <property type="protein sequence ID" value="MDS0257980.1"/>
    <property type="molecule type" value="Genomic_DNA"/>
</dbReference>